<dbReference type="Gene3D" id="3.30.70.270">
    <property type="match status" value="2"/>
</dbReference>
<protein>
    <recommendedName>
        <fullName evidence="3">Reverse transcriptase domain-containing protein</fullName>
    </recommendedName>
</protein>
<dbReference type="InterPro" id="IPR043128">
    <property type="entry name" value="Rev_trsase/Diguanyl_cyclase"/>
</dbReference>
<dbReference type="SUPFAM" id="SSF56672">
    <property type="entry name" value="DNA/RNA polymerases"/>
    <property type="match status" value="1"/>
</dbReference>
<keyword evidence="2" id="KW-1133">Transmembrane helix</keyword>
<dbReference type="CDD" id="cd00303">
    <property type="entry name" value="retropepsin_like"/>
    <property type="match status" value="1"/>
</dbReference>
<feature type="compositionally biased region" description="Basic and acidic residues" evidence="1">
    <location>
        <begin position="1263"/>
        <end position="1279"/>
    </location>
</feature>
<dbReference type="PANTHER" id="PTHR24559:SF457">
    <property type="entry name" value="RNA-DIRECTED DNA POLYMERASE HOMOLOG"/>
    <property type="match status" value="1"/>
</dbReference>
<feature type="region of interest" description="Disordered" evidence="1">
    <location>
        <begin position="1260"/>
        <end position="1281"/>
    </location>
</feature>
<gene>
    <name evidence="4" type="ORF">VITISV_043867</name>
</gene>
<dbReference type="InterPro" id="IPR043502">
    <property type="entry name" value="DNA/RNA_pol_sf"/>
</dbReference>
<organism evidence="4">
    <name type="scientific">Vitis vinifera</name>
    <name type="common">Grape</name>
    <dbReference type="NCBI Taxonomy" id="29760"/>
    <lineage>
        <taxon>Eukaryota</taxon>
        <taxon>Viridiplantae</taxon>
        <taxon>Streptophyta</taxon>
        <taxon>Embryophyta</taxon>
        <taxon>Tracheophyta</taxon>
        <taxon>Spermatophyta</taxon>
        <taxon>Magnoliopsida</taxon>
        <taxon>eudicotyledons</taxon>
        <taxon>Gunneridae</taxon>
        <taxon>Pentapetalae</taxon>
        <taxon>rosids</taxon>
        <taxon>Vitales</taxon>
        <taxon>Vitaceae</taxon>
        <taxon>Viteae</taxon>
        <taxon>Vitis</taxon>
    </lineage>
</organism>
<dbReference type="Gene3D" id="3.10.10.10">
    <property type="entry name" value="HIV Type 1 Reverse Transcriptase, subunit A, domain 1"/>
    <property type="match status" value="1"/>
</dbReference>
<dbReference type="CDD" id="cd01647">
    <property type="entry name" value="RT_LTR"/>
    <property type="match status" value="1"/>
</dbReference>
<evidence type="ECO:0000259" key="3">
    <source>
        <dbReference type="Pfam" id="PF00078"/>
    </source>
</evidence>
<reference evidence="4" key="1">
    <citation type="journal article" date="2007" name="PLoS ONE">
        <title>The first genome sequence of an elite grapevine cultivar (Pinot noir Vitis vinifera L.): coping with a highly heterozygous genome.</title>
        <authorList>
            <person name="Velasco R."/>
            <person name="Zharkikh A."/>
            <person name="Troggio M."/>
            <person name="Cartwright D.A."/>
            <person name="Cestaro A."/>
            <person name="Pruss D."/>
            <person name="Pindo M."/>
            <person name="FitzGerald L.M."/>
            <person name="Vezzulli S."/>
            <person name="Reid J."/>
            <person name="Malacarne G."/>
            <person name="Iliev D."/>
            <person name="Coppola G."/>
            <person name="Wardell B."/>
            <person name="Micheletti D."/>
            <person name="Macalma T."/>
            <person name="Facci M."/>
            <person name="Mitchell J.T."/>
            <person name="Perazzolli M."/>
            <person name="Eldredge G."/>
            <person name="Gatto P."/>
            <person name="Oyzerski R."/>
            <person name="Moretto M."/>
            <person name="Gutin N."/>
            <person name="Stefanini M."/>
            <person name="Chen Y."/>
            <person name="Segala C."/>
            <person name="Davenport C."/>
            <person name="Dematte L."/>
            <person name="Mraz A."/>
            <person name="Battilana J."/>
            <person name="Stormo K."/>
            <person name="Costa F."/>
            <person name="Tao Q."/>
            <person name="Si-Ammour A."/>
            <person name="Harkins T."/>
            <person name="Lackey A."/>
            <person name="Perbost C."/>
            <person name="Taillon B."/>
            <person name="Stella A."/>
            <person name="Solovyev V."/>
            <person name="Fawcett J.A."/>
            <person name="Sterck L."/>
            <person name="Vandepoele K."/>
            <person name="Grando S.M."/>
            <person name="Toppo S."/>
            <person name="Moser C."/>
            <person name="Lanchbury J."/>
            <person name="Bogden R."/>
            <person name="Skolnick M."/>
            <person name="Sgaramella V."/>
            <person name="Bhatnagar S.K."/>
            <person name="Fontana P."/>
            <person name="Gutin A."/>
            <person name="Van de Peer Y."/>
            <person name="Salamini F."/>
            <person name="Viola R."/>
        </authorList>
    </citation>
    <scope>NUCLEOTIDE SEQUENCE</scope>
</reference>
<keyword evidence="2" id="KW-0812">Transmembrane</keyword>
<dbReference type="PANTHER" id="PTHR24559">
    <property type="entry name" value="TRANSPOSON TY3-I GAG-POL POLYPROTEIN"/>
    <property type="match status" value="1"/>
</dbReference>
<dbReference type="Gene3D" id="2.40.70.10">
    <property type="entry name" value="Acid Proteases"/>
    <property type="match status" value="1"/>
</dbReference>
<dbReference type="InterPro" id="IPR053134">
    <property type="entry name" value="RNA-dir_DNA_polymerase"/>
</dbReference>
<dbReference type="FunFam" id="3.30.70.270:FF:000020">
    <property type="entry name" value="Transposon Tf2-6 polyprotein-like Protein"/>
    <property type="match status" value="1"/>
</dbReference>
<keyword evidence="2" id="KW-0472">Membrane</keyword>
<accession>A5C2G1</accession>
<dbReference type="Pfam" id="PF00078">
    <property type="entry name" value="RVT_1"/>
    <property type="match status" value="1"/>
</dbReference>
<feature type="region of interest" description="Disordered" evidence="1">
    <location>
        <begin position="418"/>
        <end position="467"/>
    </location>
</feature>
<feature type="transmembrane region" description="Helical" evidence="2">
    <location>
        <begin position="120"/>
        <end position="140"/>
    </location>
</feature>
<evidence type="ECO:0000313" key="4">
    <source>
        <dbReference type="EMBL" id="CAN75227.1"/>
    </source>
</evidence>
<proteinExistence type="predicted"/>
<sequence>MKLMQRSREEGMGGQAFLEFLWKSLGRMIWHEGHVNRRTCAPCLRTNDNQSYNNGNSGASCRRGDDDYRLHSFRGGVILGLVMVKSDGESQVVGKQMEKSVVEKSMGYFPMNGVFSVNKIGVSPPITSMLGFLYFIIYYLTPYNLRKHVTNYLCYPESHSYRTLSSVSIFVEGFTLIDLDSPLWIRVGGRLTRALDQLDRRSDKGDMDSQIVTVNHQPAPQTIPFTLHSQTEVAPPPAIVPTSISEDPHTRMDKLEQKLRQMRTSEGAITWEDFDGAPVASLPAKFRMPKIERYTGIGCHRIHLRLYSTVTRAHGLDDAQMVMLFPMSLSGAAQRWRELEALRQRPEESVTSFISRWREKISQIIDRPSEKDQISMIMRSLQPRFARHLMGFPHTDFGTLVQALYGIEEGIARGLWFESSPTDSKGKRPSGGQRSGDVGAISSAGMRPSRRYQTVGQTPGYYYPPSPHVQYRPPIPSRPMTPTYLHPVSQPVFAAHRPPHQFAQLGMPLSRAFQKLAEGGLLTPLVSRPLPQPIPPRFRMDLHCSYHQGPGHDTDHCTALRHAIQDLIDQGLVNLGQPSVTTNPLPAHSTHAVHPSSGDIHHMDLIEDDSIHMLSWDDGLPEPIVLHDSYEVDGVSVVPQTPTPFSLIPDEAPFQLTHSTPLVIGCQDTFVPFTLWPEDDDSEGREIQIVTRNGRIAQPPPPAVRPFEGTASHEEVRREDDEVLRQLQSTQARISIWILLASSSTHRDALIRALSQIRVETTTTPEGLIHMMTAGRATCIVFSDDDLPPDGLDHVRPLYITVGCSGRRVPSVLLDNGLALNVCPLATAIALGFAPSDFGPSTQTVRTYDSTKREVMGTLVIDLQIGPATFSTLFQVLRIPTSFNLLLGRPWIHVAGAIPSSLHQKVKFIHDGQVITVHSTRDIFAASEPVLQISHSEDDLLLTGFIFDEIQTLEIEDFCRDFVAMSFDQHSSTVVLDMMRGMTFLLGMGLGRRQQGPSEFIAAIDHDTTFGLGFIPTEVDYRHMARLRKERVRARLSHTPFDYPIRPYRMSLADYFVRGSETRPRLEKIDSVVHTDRETDLQHLFHQLQLSDEAPDSSFPLTITPTSPDRASMLSLCFPEEIMSDGVIVDPIEVIDGVVPHDEYCDEMDMMTVSQITSIVKLQPVSAFDMFGVSTIEVFEGTQTLPIPELPEDDSSLFEGIVSPVEGAFDLVDPPLSFDVLSGFVSRSDDYLPVSCDSISTSAPHSPITQIFDIDDEIAQPSSDRDSFDHDSGPIDERVSPTAGDVETVDFGTEDQPRELKIGSPLSTDERDRLIHLLRSYLDVFAWSYEDMTGLDPSIVQHHLPTLPHARPDGKVRVCVDFRDLNKASPKDDFPIPHIDLLVDGIAVHSMLSFMDGFSGYNQILMAPEDMEKTAFITEWGTYCYRIMPFGLKNAGATYQRAASTLFHDMMHRDVEVYVDDMIVKSRGKAYHLDALERFFERIRNERGIEVDPVKIKAILDMPAPKTEKEIRSFLGRLQYINRFIARLTDICEPIFRLLRKNQPTVWNDDCQFAFEKIKEYLLSPPVLVPPTPGRPLLLYLSVLDMALGFCGVHLRRMECPKFNSRGRKSETSKWQWVNSKLGSF</sequence>
<dbReference type="InterPro" id="IPR021109">
    <property type="entry name" value="Peptidase_aspartic_dom_sf"/>
</dbReference>
<evidence type="ECO:0000256" key="2">
    <source>
        <dbReference type="SAM" id="Phobius"/>
    </source>
</evidence>
<dbReference type="EMBL" id="AM479709">
    <property type="protein sequence ID" value="CAN75227.1"/>
    <property type="molecule type" value="Genomic_DNA"/>
</dbReference>
<name>A5C2G1_VITVI</name>
<dbReference type="InterPro" id="IPR000477">
    <property type="entry name" value="RT_dom"/>
</dbReference>
<feature type="region of interest" description="Disordered" evidence="1">
    <location>
        <begin position="695"/>
        <end position="718"/>
    </location>
</feature>
<feature type="domain" description="Reverse transcriptase" evidence="3">
    <location>
        <begin position="1352"/>
        <end position="1516"/>
    </location>
</feature>
<evidence type="ECO:0000256" key="1">
    <source>
        <dbReference type="SAM" id="MobiDB-lite"/>
    </source>
</evidence>